<keyword evidence="4" id="KW-0503">Monooxygenase</keyword>
<evidence type="ECO:0008006" key="8">
    <source>
        <dbReference type="Google" id="ProtNLM"/>
    </source>
</evidence>
<keyword evidence="2 4" id="KW-0479">Metal-binding</keyword>
<dbReference type="PRINTS" id="PR00359">
    <property type="entry name" value="BP450"/>
</dbReference>
<evidence type="ECO:0000256" key="5">
    <source>
        <dbReference type="SAM" id="MobiDB-lite"/>
    </source>
</evidence>
<name>A0A9W4UEF9_9PLEO</name>
<keyword evidence="3 4" id="KW-0408">Iron</keyword>
<dbReference type="GO" id="GO:0004497">
    <property type="term" value="F:monooxygenase activity"/>
    <property type="evidence" value="ECO:0007669"/>
    <property type="project" value="UniProtKB-KW"/>
</dbReference>
<comment type="caution">
    <text evidence="6">The sequence shown here is derived from an EMBL/GenBank/DDBJ whole genome shotgun (WGS) entry which is preliminary data.</text>
</comment>
<evidence type="ECO:0000256" key="3">
    <source>
        <dbReference type="ARBA" id="ARBA00023004"/>
    </source>
</evidence>
<dbReference type="GO" id="GO:0020037">
    <property type="term" value="F:heme binding"/>
    <property type="evidence" value="ECO:0007669"/>
    <property type="project" value="InterPro"/>
</dbReference>
<sequence length="435" mass="49310">MLICPRRVRPVLPLYSHLTQRHSTNSYLSTMTTSDFKGHCPIGDFDINKAHAVISNDPEKIYNEYQYLRQECPLIYTSQYGGYWIMSRYEDVKRAALDSETYISSVKAVVPSDPRGIRRPPLNFDAPAHTPFRTALERTLKPSRIRRLAEPLQRHAETELAPLLATGRGDISAQFGANYVARVETEWLNLDPDVAPKLATTAAAWLNAWRMQDGETVTANSMKMYQIARDLLADRRANPRDAEEDPASSLLLETDPEGNPLSEEHLVGCLRQSLVVGVVAPPILIGSICKHLAEDKNLQKRLREDESLIPAALEEFLRLYSPYRGFARTVSKEVHLHGQTIRPREPITLNYTSANRDPEIFESPEEFILHRENIAMHLGFGRGRHRCVGMPLARLAVETVIKVLLRSTRDFEVEGPLQYSRMPELGIISCPMRFS</sequence>
<dbReference type="Gene3D" id="1.10.630.10">
    <property type="entry name" value="Cytochrome P450"/>
    <property type="match status" value="1"/>
</dbReference>
<reference evidence="6" key="1">
    <citation type="submission" date="2023-01" db="EMBL/GenBank/DDBJ databases">
        <authorList>
            <person name="Van Ghelder C."/>
            <person name="Rancurel C."/>
        </authorList>
    </citation>
    <scope>NUCLEOTIDE SEQUENCE</scope>
    <source>
        <strain evidence="6">CNCM I-4278</strain>
    </source>
</reference>
<dbReference type="PROSITE" id="PS00086">
    <property type="entry name" value="CYTOCHROME_P450"/>
    <property type="match status" value="1"/>
</dbReference>
<gene>
    <name evidence="6" type="ORF">PDIGIT_LOCUS7263</name>
</gene>
<dbReference type="PANTHER" id="PTHR46696:SF6">
    <property type="entry name" value="P450, PUTATIVE (EUROFUNG)-RELATED"/>
    <property type="match status" value="1"/>
</dbReference>
<comment type="similarity">
    <text evidence="1 4">Belongs to the cytochrome P450 family.</text>
</comment>
<dbReference type="InterPro" id="IPR002397">
    <property type="entry name" value="Cyt_P450_B"/>
</dbReference>
<evidence type="ECO:0000313" key="7">
    <source>
        <dbReference type="Proteomes" id="UP001152607"/>
    </source>
</evidence>
<dbReference type="EMBL" id="CAOQHR010000004">
    <property type="protein sequence ID" value="CAI6334209.1"/>
    <property type="molecule type" value="Genomic_DNA"/>
</dbReference>
<dbReference type="GO" id="GO:0016705">
    <property type="term" value="F:oxidoreductase activity, acting on paired donors, with incorporation or reduction of molecular oxygen"/>
    <property type="evidence" value="ECO:0007669"/>
    <property type="project" value="InterPro"/>
</dbReference>
<dbReference type="GO" id="GO:0005506">
    <property type="term" value="F:iron ion binding"/>
    <property type="evidence" value="ECO:0007669"/>
    <property type="project" value="InterPro"/>
</dbReference>
<dbReference type="InterPro" id="IPR017972">
    <property type="entry name" value="Cyt_P450_CS"/>
</dbReference>
<keyword evidence="7" id="KW-1185">Reference proteome</keyword>
<proteinExistence type="inferred from homology"/>
<evidence type="ECO:0000256" key="1">
    <source>
        <dbReference type="ARBA" id="ARBA00010617"/>
    </source>
</evidence>
<dbReference type="Pfam" id="PF00067">
    <property type="entry name" value="p450"/>
    <property type="match status" value="1"/>
</dbReference>
<evidence type="ECO:0000256" key="4">
    <source>
        <dbReference type="RuleBase" id="RU000461"/>
    </source>
</evidence>
<dbReference type="AlphaFoldDB" id="A0A9W4UEF9"/>
<keyword evidence="4" id="KW-0349">Heme</keyword>
<keyword evidence="4" id="KW-0560">Oxidoreductase</keyword>
<dbReference type="SUPFAM" id="SSF48264">
    <property type="entry name" value="Cytochrome P450"/>
    <property type="match status" value="1"/>
</dbReference>
<dbReference type="OrthoDB" id="3945418at2759"/>
<feature type="region of interest" description="Disordered" evidence="5">
    <location>
        <begin position="237"/>
        <end position="257"/>
    </location>
</feature>
<dbReference type="InterPro" id="IPR036396">
    <property type="entry name" value="Cyt_P450_sf"/>
</dbReference>
<accession>A0A9W4UEF9</accession>
<organism evidence="6 7">
    <name type="scientific">Periconia digitata</name>
    <dbReference type="NCBI Taxonomy" id="1303443"/>
    <lineage>
        <taxon>Eukaryota</taxon>
        <taxon>Fungi</taxon>
        <taxon>Dikarya</taxon>
        <taxon>Ascomycota</taxon>
        <taxon>Pezizomycotina</taxon>
        <taxon>Dothideomycetes</taxon>
        <taxon>Pleosporomycetidae</taxon>
        <taxon>Pleosporales</taxon>
        <taxon>Massarineae</taxon>
        <taxon>Periconiaceae</taxon>
        <taxon>Periconia</taxon>
    </lineage>
</organism>
<evidence type="ECO:0000313" key="6">
    <source>
        <dbReference type="EMBL" id="CAI6334209.1"/>
    </source>
</evidence>
<dbReference type="InterPro" id="IPR001128">
    <property type="entry name" value="Cyt_P450"/>
</dbReference>
<dbReference type="PANTHER" id="PTHR46696">
    <property type="entry name" value="P450, PUTATIVE (EUROFUNG)-RELATED"/>
    <property type="match status" value="1"/>
</dbReference>
<protein>
    <recommendedName>
        <fullName evidence="8">Cytochrome P450</fullName>
    </recommendedName>
</protein>
<evidence type="ECO:0000256" key="2">
    <source>
        <dbReference type="ARBA" id="ARBA00022723"/>
    </source>
</evidence>
<dbReference type="Proteomes" id="UP001152607">
    <property type="component" value="Unassembled WGS sequence"/>
</dbReference>